<dbReference type="HOGENOM" id="CLU_3375658_0_0_5"/>
<proteinExistence type="predicted"/>
<keyword evidence="2" id="KW-1185">Reference proteome</keyword>
<dbReference type="KEGG" id="rmc:RMONA_04405"/>
<protein>
    <submittedName>
        <fullName evidence="1">Uncharacterized protein</fullName>
    </submittedName>
</protein>
<gene>
    <name evidence="1" type="ORF">RMONA_04405</name>
</gene>
<dbReference type="AlphaFoldDB" id="A0A0B7IZQ4"/>
<organism evidence="1 2">
    <name type="scientific">Rickettsia monacensis</name>
    <dbReference type="NCBI Taxonomy" id="109232"/>
    <lineage>
        <taxon>Bacteria</taxon>
        <taxon>Pseudomonadati</taxon>
        <taxon>Pseudomonadota</taxon>
        <taxon>Alphaproteobacteria</taxon>
        <taxon>Rickettsiales</taxon>
        <taxon>Rickettsiaceae</taxon>
        <taxon>Rickettsieae</taxon>
        <taxon>Rickettsia</taxon>
        <taxon>spotted fever group</taxon>
    </lineage>
</organism>
<reference evidence="2" key="2">
    <citation type="submission" date="2015-01" db="EMBL/GenBank/DDBJ databases">
        <authorList>
            <person name="Felsheim R."/>
        </authorList>
    </citation>
    <scope>NUCLEOTIDE SEQUENCE [LARGE SCALE GENOMIC DNA]</scope>
    <source>
        <strain evidence="2">IrR/Munich</strain>
    </source>
</reference>
<dbReference type="EMBL" id="LN794217">
    <property type="protein sequence ID" value="CEO17266.1"/>
    <property type="molecule type" value="Genomic_DNA"/>
</dbReference>
<accession>A0A0B7IZQ4</accession>
<evidence type="ECO:0000313" key="2">
    <source>
        <dbReference type="Proteomes" id="UP000018149"/>
    </source>
</evidence>
<name>A0A0B7IZQ4_9RICK</name>
<dbReference type="Proteomes" id="UP000018149">
    <property type="component" value="Chromosome I"/>
</dbReference>
<sequence length="34" mass="3988">MTKKLVDNKIAPNKAEYDKKFSHILDVTPYYMGQ</sequence>
<reference evidence="1 2" key="1">
    <citation type="submission" date="2015-01" db="EMBL/GenBank/DDBJ databases">
        <title>Draft genome sequence of Rickettsia monacensis strain IrR/Munich.</title>
        <authorList>
            <person name="Felsheim R.F."/>
            <person name="Johnson S.L."/>
            <person name="Kurtti T.J."/>
            <person name="Munderloh U.G."/>
        </authorList>
    </citation>
    <scope>NUCLEOTIDE SEQUENCE [LARGE SCALE GENOMIC DNA]</scope>
    <source>
        <strain evidence="1 2">IrR/Munich</strain>
    </source>
</reference>
<evidence type="ECO:0000313" key="1">
    <source>
        <dbReference type="EMBL" id="CEO17266.1"/>
    </source>
</evidence>